<feature type="transmembrane region" description="Helical" evidence="1">
    <location>
        <begin position="34"/>
        <end position="49"/>
    </location>
</feature>
<evidence type="ECO:0000313" key="3">
    <source>
        <dbReference type="Proteomes" id="UP000013015"/>
    </source>
</evidence>
<proteinExistence type="predicted"/>
<dbReference type="eggNOG" id="ENOG5031GUD">
    <property type="taxonomic scope" value="Bacteria"/>
</dbReference>
<keyword evidence="1" id="KW-0812">Transmembrane</keyword>
<evidence type="ECO:0000256" key="1">
    <source>
        <dbReference type="SAM" id="Phobius"/>
    </source>
</evidence>
<dbReference type="STRING" id="888050.HMPREF9004_1144"/>
<keyword evidence="1" id="KW-0472">Membrane</keyword>
<dbReference type="EMBL" id="AQHZ01000018">
    <property type="protein sequence ID" value="ENO18113.1"/>
    <property type="molecule type" value="Genomic_DNA"/>
</dbReference>
<dbReference type="AlphaFoldDB" id="N6XAE2"/>
<name>N6XAE2_9ACTO</name>
<protein>
    <submittedName>
        <fullName evidence="2">FxsA cytoplasmic membrane protein</fullName>
    </submittedName>
</protein>
<dbReference type="OrthoDB" id="3267669at2"/>
<gene>
    <name evidence="2" type="ORF">HMPREF9004_1144</name>
</gene>
<dbReference type="PATRIC" id="fig|888050.3.peg.1084"/>
<feature type="transmembrane region" description="Helical" evidence="1">
    <location>
        <begin position="139"/>
        <end position="158"/>
    </location>
</feature>
<dbReference type="HOGENOM" id="CLU_1682883_0_0_11"/>
<feature type="transmembrane region" description="Helical" evidence="1">
    <location>
        <begin position="102"/>
        <end position="127"/>
    </location>
</feature>
<keyword evidence="3" id="KW-1185">Reference proteome</keyword>
<dbReference type="Proteomes" id="UP000013015">
    <property type="component" value="Unassembled WGS sequence"/>
</dbReference>
<comment type="caution">
    <text evidence="2">The sequence shown here is derived from an EMBL/GenBank/DDBJ whole genome shotgun (WGS) entry which is preliminary data.</text>
</comment>
<sequence length="163" mass="16602">MPNYLVLSHAIAAQALIMSGTAWVALDALNQWEIIIPIAAIIIAAVVWGDQIGSSYRSQSLGALGTGVLAGVIAASAFWGVGMMTSVTPIVLPGVTHVFGRLSAVLLLGGIAGLSVALSVIVLDGLLGDHIMRRPPLGALARGAAKFLVAATPIYAIVRIGGI</sequence>
<evidence type="ECO:0000313" key="2">
    <source>
        <dbReference type="EMBL" id="ENO18113.1"/>
    </source>
</evidence>
<keyword evidence="1" id="KW-1133">Transmembrane helix</keyword>
<accession>N6XAE2</accession>
<reference evidence="2 3" key="1">
    <citation type="submission" date="2013-03" db="EMBL/GenBank/DDBJ databases">
        <title>Reference genome for the Human Microbiome Project.</title>
        <authorList>
            <person name="Aqrawi P."/>
            <person name="Ayvaz T."/>
            <person name="Bess C."/>
            <person name="Blankenburg K."/>
            <person name="Coyle M."/>
            <person name="Deng J."/>
            <person name="Forbes L."/>
            <person name="Fowler G."/>
            <person name="Francisco L."/>
            <person name="Fu Q."/>
            <person name="Gibbs R."/>
            <person name="Gross S."/>
            <person name="Gubbala S."/>
            <person name="Hale W."/>
            <person name="Hemphill L."/>
            <person name="Highlander S."/>
            <person name="Hirani K."/>
            <person name="Jackson L."/>
            <person name="Jakkamsetti A."/>
            <person name="Javaid M."/>
            <person name="Jayaseelan J.C."/>
            <person name="Jiang H."/>
            <person name="Joshi V."/>
            <person name="Korchina V."/>
            <person name="Kovar C."/>
            <person name="Lara F."/>
            <person name="Lee S."/>
            <person name="Liu Y."/>
            <person name="Mata R."/>
            <person name="Mathew T."/>
            <person name="Munidasa M."/>
            <person name="Muzny D."/>
            <person name="Nazareth L."/>
            <person name="Ngo R."/>
            <person name="Nguyen L."/>
            <person name="Nguyen N."/>
            <person name="Okwuonu G."/>
            <person name="Ongeri F."/>
            <person name="Palculict T."/>
            <person name="Patil S."/>
            <person name="Petrosino J."/>
            <person name="Pham C."/>
            <person name="Pham P."/>
            <person name="Pu L.-L."/>
            <person name="Qin X."/>
            <person name="Qu J."/>
            <person name="Reid J."/>
            <person name="Ross M."/>
            <person name="Ruth R."/>
            <person name="Saada N."/>
            <person name="San Lucas F."/>
            <person name="Santibanez J."/>
            <person name="Shang Y."/>
            <person name="Simmons D."/>
            <person name="Song X.-Z."/>
            <person name="Tang L.-Y."/>
            <person name="Thornton R."/>
            <person name="Warren J."/>
            <person name="Weissenberger G."/>
            <person name="Wilczek-Boney K."/>
            <person name="Worley K."/>
            <person name="Youmans B."/>
            <person name="Zhang J."/>
            <person name="Zhang L."/>
            <person name="Zhao Z."/>
            <person name="Zhou C."/>
            <person name="Zhu D."/>
            <person name="Zhu Y."/>
        </authorList>
    </citation>
    <scope>NUCLEOTIDE SEQUENCE [LARGE SCALE GENOMIC DNA]</scope>
    <source>
        <strain evidence="2 3">F0333</strain>
    </source>
</reference>
<feature type="transmembrane region" description="Helical" evidence="1">
    <location>
        <begin position="61"/>
        <end position="82"/>
    </location>
</feature>
<organism evidence="2 3">
    <name type="scientific">Schaalia cardiffensis F0333</name>
    <dbReference type="NCBI Taxonomy" id="888050"/>
    <lineage>
        <taxon>Bacteria</taxon>
        <taxon>Bacillati</taxon>
        <taxon>Actinomycetota</taxon>
        <taxon>Actinomycetes</taxon>
        <taxon>Actinomycetales</taxon>
        <taxon>Actinomycetaceae</taxon>
        <taxon>Schaalia</taxon>
    </lineage>
</organism>